<dbReference type="AlphaFoldDB" id="A0A7V7GQE5"/>
<dbReference type="OrthoDB" id="9797095at2"/>
<dbReference type="Proteomes" id="UP000463138">
    <property type="component" value="Unassembled WGS sequence"/>
</dbReference>
<sequence>MGAEKVWWVYMVRAANGHLYTGISTDPHRRLLQHQRGKGARFFNRSPAVALVWFERCTDHSDALRQERSVKALAKATKERLISQFDAELSIAASSCAASDARAKLDPL</sequence>
<dbReference type="PANTHER" id="PTHR34477">
    <property type="entry name" value="UPF0213 PROTEIN YHBQ"/>
    <property type="match status" value="1"/>
</dbReference>
<dbReference type="Pfam" id="PF01541">
    <property type="entry name" value="GIY-YIG"/>
    <property type="match status" value="1"/>
</dbReference>
<proteinExistence type="inferred from homology"/>
<reference evidence="3 4" key="1">
    <citation type="submission" date="2018-07" db="EMBL/GenBank/DDBJ databases">
        <title>Pseudomonas laoshanensis sp. nov., isolated from soil.</title>
        <authorList>
            <person name="Sun J."/>
            <person name="Yu L."/>
            <person name="Wang M."/>
            <person name="Zhang C."/>
        </authorList>
    </citation>
    <scope>NUCLEOTIDE SEQUENCE [LARGE SCALE GENOMIC DNA]</scope>
    <source>
        <strain evidence="3 4">Y22</strain>
    </source>
</reference>
<evidence type="ECO:0000313" key="3">
    <source>
        <dbReference type="EMBL" id="KAA0692417.1"/>
    </source>
</evidence>
<comment type="caution">
    <text evidence="3">The sequence shown here is derived from an EMBL/GenBank/DDBJ whole genome shotgun (WGS) entry which is preliminary data.</text>
</comment>
<dbReference type="PANTHER" id="PTHR34477:SF1">
    <property type="entry name" value="UPF0213 PROTEIN YHBQ"/>
    <property type="match status" value="1"/>
</dbReference>
<dbReference type="SUPFAM" id="SSF82771">
    <property type="entry name" value="GIY-YIG endonuclease"/>
    <property type="match status" value="1"/>
</dbReference>
<dbReference type="PROSITE" id="PS50164">
    <property type="entry name" value="GIY_YIG"/>
    <property type="match status" value="1"/>
</dbReference>
<dbReference type="SMART" id="SM00465">
    <property type="entry name" value="GIYc"/>
    <property type="match status" value="1"/>
</dbReference>
<dbReference type="CDD" id="cd10456">
    <property type="entry name" value="GIY-YIG_UPF0213"/>
    <property type="match status" value="1"/>
</dbReference>
<protein>
    <submittedName>
        <fullName evidence="3">GIY-YIG nuclease family protein</fullName>
    </submittedName>
</protein>
<evidence type="ECO:0000256" key="1">
    <source>
        <dbReference type="ARBA" id="ARBA00007435"/>
    </source>
</evidence>
<dbReference type="InterPro" id="IPR035901">
    <property type="entry name" value="GIY-YIG_endonuc_sf"/>
</dbReference>
<accession>A0A7V7GQE5</accession>
<evidence type="ECO:0000313" key="4">
    <source>
        <dbReference type="Proteomes" id="UP000463138"/>
    </source>
</evidence>
<evidence type="ECO:0000259" key="2">
    <source>
        <dbReference type="PROSITE" id="PS50164"/>
    </source>
</evidence>
<organism evidence="3 4">
    <name type="scientific">Halopseudomonas laoshanensis</name>
    <dbReference type="NCBI Taxonomy" id="2268758"/>
    <lineage>
        <taxon>Bacteria</taxon>
        <taxon>Pseudomonadati</taxon>
        <taxon>Pseudomonadota</taxon>
        <taxon>Gammaproteobacteria</taxon>
        <taxon>Pseudomonadales</taxon>
        <taxon>Pseudomonadaceae</taxon>
        <taxon>Halopseudomonas</taxon>
    </lineage>
</organism>
<dbReference type="RefSeq" id="WP_149333856.1">
    <property type="nucleotide sequence ID" value="NZ_QOVF01000006.1"/>
</dbReference>
<keyword evidence="4" id="KW-1185">Reference proteome</keyword>
<feature type="domain" description="GIY-YIG" evidence="2">
    <location>
        <begin position="5"/>
        <end position="80"/>
    </location>
</feature>
<dbReference type="InterPro" id="IPR050190">
    <property type="entry name" value="UPF0213_domain"/>
</dbReference>
<comment type="similarity">
    <text evidence="1">Belongs to the UPF0213 family.</text>
</comment>
<gene>
    <name evidence="3" type="ORF">DT594_15775</name>
</gene>
<name>A0A7V7GQE5_9GAMM</name>
<dbReference type="Gene3D" id="3.40.1440.10">
    <property type="entry name" value="GIY-YIG endonuclease"/>
    <property type="match status" value="1"/>
</dbReference>
<dbReference type="EMBL" id="QOVF01000006">
    <property type="protein sequence ID" value="KAA0692417.1"/>
    <property type="molecule type" value="Genomic_DNA"/>
</dbReference>
<dbReference type="InterPro" id="IPR000305">
    <property type="entry name" value="GIY-YIG_endonuc"/>
</dbReference>